<protein>
    <submittedName>
        <fullName evidence="2">Uncharacterized protein</fullName>
    </submittedName>
</protein>
<dbReference type="InterPro" id="IPR046070">
    <property type="entry name" value="DUF6029"/>
</dbReference>
<name>J9G3I0_9ZZZZ</name>
<dbReference type="Pfam" id="PF19494">
    <property type="entry name" value="DUF6029"/>
    <property type="match status" value="1"/>
</dbReference>
<dbReference type="EMBL" id="AMCI01002822">
    <property type="protein sequence ID" value="EJX01772.1"/>
    <property type="molecule type" value="Genomic_DNA"/>
</dbReference>
<feature type="compositionally biased region" description="Polar residues" evidence="1">
    <location>
        <begin position="35"/>
        <end position="54"/>
    </location>
</feature>
<evidence type="ECO:0000256" key="1">
    <source>
        <dbReference type="SAM" id="MobiDB-lite"/>
    </source>
</evidence>
<organism evidence="2">
    <name type="scientific">gut metagenome</name>
    <dbReference type="NCBI Taxonomy" id="749906"/>
    <lineage>
        <taxon>unclassified sequences</taxon>
        <taxon>metagenomes</taxon>
        <taxon>organismal metagenomes</taxon>
    </lineage>
</organism>
<proteinExistence type="predicted"/>
<comment type="caution">
    <text evidence="2">The sequence shown here is derived from an EMBL/GenBank/DDBJ whole genome shotgun (WGS) entry which is preliminary data.</text>
</comment>
<feature type="non-terminal residue" evidence="2">
    <location>
        <position position="126"/>
    </location>
</feature>
<dbReference type="AlphaFoldDB" id="J9G3I0"/>
<feature type="region of interest" description="Disordered" evidence="1">
    <location>
        <begin position="25"/>
        <end position="58"/>
    </location>
</feature>
<evidence type="ECO:0000313" key="2">
    <source>
        <dbReference type="EMBL" id="EJX01772.1"/>
    </source>
</evidence>
<accession>J9G3I0</accession>
<sequence length="126" mass="13981">MKHPYYILGLAAALAVATPSFAQNDNDRNDGKYSPTVSGSIQSDMLVPTGTQSDGSHEDFRTNTFVDLNVMSKYIDAGARFEYREHQLPGYDAAFKGYGVPYIYLKAKLKNFEVTLGNFYEQFGSG</sequence>
<reference evidence="2" key="1">
    <citation type="journal article" date="2012" name="PLoS ONE">
        <title>Gene sets for utilization of primary and secondary nutrition supplies in the distal gut of endangered iberian lynx.</title>
        <authorList>
            <person name="Alcaide M."/>
            <person name="Messina E."/>
            <person name="Richter M."/>
            <person name="Bargiela R."/>
            <person name="Peplies J."/>
            <person name="Huws S.A."/>
            <person name="Newbold C.J."/>
            <person name="Golyshin P.N."/>
            <person name="Simon M.A."/>
            <person name="Lopez G."/>
            <person name="Yakimov M.M."/>
            <person name="Ferrer M."/>
        </authorList>
    </citation>
    <scope>NUCLEOTIDE SEQUENCE</scope>
</reference>
<gene>
    <name evidence="2" type="ORF">EVA_10123</name>
</gene>